<dbReference type="Gene3D" id="2.70.98.10">
    <property type="match status" value="1"/>
</dbReference>
<dbReference type="InterPro" id="IPR012939">
    <property type="entry name" value="Glyco_hydro_92"/>
</dbReference>
<dbReference type="EMBL" id="JACSPQ010000002">
    <property type="protein sequence ID" value="MBD8001861.1"/>
    <property type="molecule type" value="Genomic_DNA"/>
</dbReference>
<accession>A0ABR8VAR6</accession>
<dbReference type="NCBIfam" id="TIGR01180">
    <property type="entry name" value="aman2_put"/>
    <property type="match status" value="1"/>
</dbReference>
<dbReference type="Proteomes" id="UP000616346">
    <property type="component" value="Unassembled WGS sequence"/>
</dbReference>
<name>A0ABR8VAR6_9BACT</name>
<dbReference type="Gene3D" id="1.20.1050.60">
    <property type="entry name" value="alpha-1,2-mannosidase"/>
    <property type="match status" value="1"/>
</dbReference>
<comment type="cofactor">
    <cofactor evidence="1">
        <name>Ca(2+)</name>
        <dbReference type="ChEBI" id="CHEBI:29108"/>
    </cofactor>
</comment>
<evidence type="ECO:0000256" key="3">
    <source>
        <dbReference type="ARBA" id="ARBA00022837"/>
    </source>
</evidence>
<proteinExistence type="predicted"/>
<dbReference type="SUPFAM" id="SSF48208">
    <property type="entry name" value="Six-hairpin glycosidases"/>
    <property type="match status" value="1"/>
</dbReference>
<dbReference type="PANTHER" id="PTHR12143">
    <property type="entry name" value="PEPTIDE N-GLYCANASE PNGASE -RELATED"/>
    <property type="match status" value="1"/>
</dbReference>
<dbReference type="Gene3D" id="1.20.1610.10">
    <property type="entry name" value="alpha-1,2-mannosidases domains"/>
    <property type="match status" value="1"/>
</dbReference>
<dbReference type="RefSeq" id="WP_191709969.1">
    <property type="nucleotide sequence ID" value="NZ_JACSPQ010000002.1"/>
</dbReference>
<keyword evidence="3" id="KW-0106">Calcium</keyword>
<reference evidence="7 8" key="1">
    <citation type="submission" date="2020-08" db="EMBL/GenBank/DDBJ databases">
        <title>A Genomic Blueprint of the Chicken Gut Microbiome.</title>
        <authorList>
            <person name="Gilroy R."/>
            <person name="Ravi A."/>
            <person name="Getino M."/>
            <person name="Pursley I."/>
            <person name="Horton D.L."/>
            <person name="Alikhan N.-F."/>
            <person name="Baker D."/>
            <person name="Gharbi K."/>
            <person name="Hall N."/>
            <person name="Watson M."/>
            <person name="Adriaenssens E.M."/>
            <person name="Foster-Nyarko E."/>
            <person name="Jarju S."/>
            <person name="Secka A."/>
            <person name="Antonio M."/>
            <person name="Oren A."/>
            <person name="Chaudhuri R."/>
            <person name="La Ragione R.M."/>
            <person name="Hildebrand F."/>
            <person name="Pallen M.J."/>
        </authorList>
    </citation>
    <scope>NUCLEOTIDE SEQUENCE [LARGE SCALE GENOMIC DNA]</scope>
    <source>
        <strain evidence="7 8">Sa1YUN3</strain>
    </source>
</reference>
<protein>
    <submittedName>
        <fullName evidence="7">Glycoside hydrolase family 92 protein</fullName>
    </submittedName>
</protein>
<dbReference type="InterPro" id="IPR041371">
    <property type="entry name" value="GH92_N"/>
</dbReference>
<comment type="subunit">
    <text evidence="2">Monomer.</text>
</comment>
<dbReference type="InterPro" id="IPR005887">
    <property type="entry name" value="GH92_a_mannosidase_put"/>
</dbReference>
<evidence type="ECO:0000259" key="5">
    <source>
        <dbReference type="Pfam" id="PF07971"/>
    </source>
</evidence>
<evidence type="ECO:0000256" key="4">
    <source>
        <dbReference type="SAM" id="SignalP"/>
    </source>
</evidence>
<organism evidence="7 8">
    <name type="scientific">Phocaeicola faecium</name>
    <dbReference type="NCBI Taxonomy" id="2762213"/>
    <lineage>
        <taxon>Bacteria</taxon>
        <taxon>Pseudomonadati</taxon>
        <taxon>Bacteroidota</taxon>
        <taxon>Bacteroidia</taxon>
        <taxon>Bacteroidales</taxon>
        <taxon>Bacteroidaceae</taxon>
        <taxon>Phocaeicola</taxon>
    </lineage>
</organism>
<evidence type="ECO:0000256" key="2">
    <source>
        <dbReference type="ARBA" id="ARBA00011245"/>
    </source>
</evidence>
<dbReference type="Gene3D" id="3.30.2080.10">
    <property type="entry name" value="GH92 mannosidase domain"/>
    <property type="match status" value="1"/>
</dbReference>
<gene>
    <name evidence="7" type="ORF">H9626_06455</name>
</gene>
<feature type="domain" description="Glycosyl hydrolase family 92 N-terminal" evidence="6">
    <location>
        <begin position="28"/>
        <end position="269"/>
    </location>
</feature>
<evidence type="ECO:0000256" key="1">
    <source>
        <dbReference type="ARBA" id="ARBA00001913"/>
    </source>
</evidence>
<evidence type="ECO:0000313" key="8">
    <source>
        <dbReference type="Proteomes" id="UP000616346"/>
    </source>
</evidence>
<evidence type="ECO:0000313" key="7">
    <source>
        <dbReference type="EMBL" id="MBD8001861.1"/>
    </source>
</evidence>
<dbReference type="InterPro" id="IPR050883">
    <property type="entry name" value="PNGase"/>
</dbReference>
<keyword evidence="7" id="KW-0378">Hydrolase</keyword>
<dbReference type="PANTHER" id="PTHR12143:SF39">
    <property type="entry name" value="SECRETED PROTEIN"/>
    <property type="match status" value="1"/>
</dbReference>
<dbReference type="InterPro" id="IPR008928">
    <property type="entry name" value="6-hairpin_glycosidase_sf"/>
</dbReference>
<evidence type="ECO:0000259" key="6">
    <source>
        <dbReference type="Pfam" id="PF17678"/>
    </source>
</evidence>
<dbReference type="Pfam" id="PF07971">
    <property type="entry name" value="Glyco_hydro_92"/>
    <property type="match status" value="1"/>
</dbReference>
<dbReference type="InterPro" id="IPR014718">
    <property type="entry name" value="GH-type_carb-bd"/>
</dbReference>
<feature type="signal peptide" evidence="4">
    <location>
        <begin position="1"/>
        <end position="22"/>
    </location>
</feature>
<dbReference type="GO" id="GO:0016787">
    <property type="term" value="F:hydrolase activity"/>
    <property type="evidence" value="ECO:0007669"/>
    <property type="project" value="UniProtKB-KW"/>
</dbReference>
<keyword evidence="8" id="KW-1185">Reference proteome</keyword>
<dbReference type="Pfam" id="PF17678">
    <property type="entry name" value="Glyco_hydro_92N"/>
    <property type="match status" value="1"/>
</dbReference>
<keyword evidence="4" id="KW-0732">Signal</keyword>
<comment type="caution">
    <text evidence="7">The sequence shown here is derived from an EMBL/GenBank/DDBJ whole genome shotgun (WGS) entry which is preliminary data.</text>
</comment>
<feature type="chain" id="PRO_5047170428" evidence="4">
    <location>
        <begin position="23"/>
        <end position="775"/>
    </location>
</feature>
<feature type="domain" description="Glycosyl hydrolase family 92" evidence="5">
    <location>
        <begin position="276"/>
        <end position="741"/>
    </location>
</feature>
<sequence length="775" mass="88023">MKLSKRIKIGVGLLLFPCLLNAENLTQYVRPLVGTDGYGNVYPGAQIPFGGIQISPDTDSKFYDAAAGYKYNHTSILGFSLTHLSGTGIPDLGDFLFIPGTGEMKLDPGTREHPDDGYRSRYSHDREWASPNYYAVELDDYGVKAEMTAGLRSGMFRFTYPKSEQSFIMIDMNHTLWQSCEWANLRMENDSTITGYKLVKGWGPERHVYFTAVFSKKLKNLRFMQDKKPVIYNTSRFRSSYEAWGKNLMACISFDTQEGETVTVKTAVSAVSTAGARGNLRELDGMTFDALKAKGVALWEEELGKYQLTGDRKTKETFYTSAYHAALHPFVFQDSDGQFRGLDKNIEKAEGFTNYTTLSLWDTYRALHPWFNLVHQDVNADIANSMLAHYDKSVERMLPIWSFYGNETWCMIGYHAVSVLADMIVKGVKGFDYERAYEAMKTTAMNEHFDCLPEYRANGYVPFDKEAESVSKTLEYAYDDYCIAQAAKALGKTDDYHYFLNRSLSYQTLIDPETKYMRGRDTQGNWRTPFSPIAYQGPGSVNGWGDITEGFTMQYTWYVPHDVQGYINLAGKKLFQKRLDELFTVELPDDIPGAHDIQGRIGGYWHGNEPCHHIAYLYNYLGQPWKCQKWIREIASRFYGNEPGSLSGNDDCGQMSAWYMFNCLGFYPVAPSSNVYNIGSPCAAGLTLTLSNGKQIRMTTENWSATNVYVKELLVNGKKYSKSYLTYDDIKNGVELHFVMSEKPNYKRGISKEDIPQSISLPGKTALYKKQSVNR</sequence>